<dbReference type="Proteomes" id="UP000784294">
    <property type="component" value="Unassembled WGS sequence"/>
</dbReference>
<comment type="caution">
    <text evidence="2">The sequence shown here is derived from an EMBL/GenBank/DDBJ whole genome shotgun (WGS) entry which is preliminary data.</text>
</comment>
<accession>A0A3S5ASH4</accession>
<name>A0A3S5ASH4_9PLAT</name>
<evidence type="ECO:0000313" key="3">
    <source>
        <dbReference type="Proteomes" id="UP000784294"/>
    </source>
</evidence>
<dbReference type="EMBL" id="CAAALY010086055">
    <property type="protein sequence ID" value="VEL27276.1"/>
    <property type="molecule type" value="Genomic_DNA"/>
</dbReference>
<proteinExistence type="predicted"/>
<dbReference type="Gene3D" id="2.60.40.10">
    <property type="entry name" value="Immunoglobulins"/>
    <property type="match status" value="1"/>
</dbReference>
<dbReference type="InterPro" id="IPR013783">
    <property type="entry name" value="Ig-like_fold"/>
</dbReference>
<evidence type="ECO:0000313" key="2">
    <source>
        <dbReference type="EMBL" id="VEL27276.1"/>
    </source>
</evidence>
<keyword evidence="3" id="KW-1185">Reference proteome</keyword>
<organism evidence="2 3">
    <name type="scientific">Protopolystoma xenopodis</name>
    <dbReference type="NCBI Taxonomy" id="117903"/>
    <lineage>
        <taxon>Eukaryota</taxon>
        <taxon>Metazoa</taxon>
        <taxon>Spiralia</taxon>
        <taxon>Lophotrochozoa</taxon>
        <taxon>Platyhelminthes</taxon>
        <taxon>Monogenea</taxon>
        <taxon>Polyopisthocotylea</taxon>
        <taxon>Polystomatidea</taxon>
        <taxon>Polystomatidae</taxon>
        <taxon>Protopolystoma</taxon>
    </lineage>
</organism>
<evidence type="ECO:0000259" key="1">
    <source>
        <dbReference type="Pfam" id="PF07679"/>
    </source>
</evidence>
<reference evidence="2" key="1">
    <citation type="submission" date="2018-11" db="EMBL/GenBank/DDBJ databases">
        <authorList>
            <consortium name="Pathogen Informatics"/>
        </authorList>
    </citation>
    <scope>NUCLEOTIDE SEQUENCE</scope>
</reference>
<protein>
    <recommendedName>
        <fullName evidence="1">Immunoglobulin I-set domain-containing protein</fullName>
    </recommendedName>
</protein>
<gene>
    <name evidence="2" type="ORF">PXEA_LOCUS20716</name>
</gene>
<dbReference type="InterPro" id="IPR013098">
    <property type="entry name" value="Ig_I-set"/>
</dbReference>
<dbReference type="Pfam" id="PF07679">
    <property type="entry name" value="I-set"/>
    <property type="match status" value="1"/>
</dbReference>
<sequence>MPLRHSLLFCPHPLSGQAWWSFNGETIQPSDARRQILVAGDRHSLILAKLDQSDTGRYSLTVENSIGVATCSALVLVNADVASR</sequence>
<feature type="domain" description="Immunoglobulin I-set" evidence="1">
    <location>
        <begin position="20"/>
        <end position="77"/>
    </location>
</feature>
<dbReference type="AlphaFoldDB" id="A0A3S5ASH4"/>
<dbReference type="SUPFAM" id="SSF48726">
    <property type="entry name" value="Immunoglobulin"/>
    <property type="match status" value="1"/>
</dbReference>
<dbReference type="OrthoDB" id="5969272at2759"/>
<dbReference type="InterPro" id="IPR036179">
    <property type="entry name" value="Ig-like_dom_sf"/>
</dbReference>